<feature type="coiled-coil region" evidence="1">
    <location>
        <begin position="266"/>
        <end position="300"/>
    </location>
</feature>
<feature type="compositionally biased region" description="Basic and acidic residues" evidence="2">
    <location>
        <begin position="766"/>
        <end position="785"/>
    </location>
</feature>
<feature type="region of interest" description="Disordered" evidence="2">
    <location>
        <begin position="766"/>
        <end position="792"/>
    </location>
</feature>
<evidence type="ECO:0000256" key="2">
    <source>
        <dbReference type="SAM" id="MobiDB-lite"/>
    </source>
</evidence>
<dbReference type="Proteomes" id="UP000647183">
    <property type="component" value="Unassembled WGS sequence"/>
</dbReference>
<name>A0ABR8UFC0_9GAMM</name>
<evidence type="ECO:0000313" key="4">
    <source>
        <dbReference type="Proteomes" id="UP000647183"/>
    </source>
</evidence>
<proteinExistence type="predicted"/>
<feature type="region of interest" description="Disordered" evidence="2">
    <location>
        <begin position="1"/>
        <end position="26"/>
    </location>
</feature>
<organism evidence="3 4">
    <name type="scientific">Luteimonas colneyensis</name>
    <dbReference type="NCBI Taxonomy" id="2762230"/>
    <lineage>
        <taxon>Bacteria</taxon>
        <taxon>Pseudomonadati</taxon>
        <taxon>Pseudomonadota</taxon>
        <taxon>Gammaproteobacteria</taxon>
        <taxon>Lysobacterales</taxon>
        <taxon>Lysobacteraceae</taxon>
        <taxon>Luteimonas</taxon>
    </lineage>
</organism>
<protein>
    <recommendedName>
        <fullName evidence="5">LysM domain-containing protein</fullName>
    </recommendedName>
</protein>
<reference evidence="3 4" key="1">
    <citation type="submission" date="2020-08" db="EMBL/GenBank/DDBJ databases">
        <title>A Genomic Blueprint of the Chicken Gut Microbiome.</title>
        <authorList>
            <person name="Gilroy R."/>
            <person name="Ravi A."/>
            <person name="Getino M."/>
            <person name="Pursley I."/>
            <person name="Horton D.L."/>
            <person name="Alikhan N.-F."/>
            <person name="Baker D."/>
            <person name="Gharbi K."/>
            <person name="Hall N."/>
            <person name="Watson M."/>
            <person name="Adriaenssens E.M."/>
            <person name="Foster-Nyarko E."/>
            <person name="Jarju S."/>
            <person name="Secka A."/>
            <person name="Antonio M."/>
            <person name="Oren A."/>
            <person name="Chaudhuri R."/>
            <person name="La Ragione R.M."/>
            <person name="Hildebrand F."/>
            <person name="Pallen M.J."/>
        </authorList>
    </citation>
    <scope>NUCLEOTIDE SEQUENCE [LARGE SCALE GENOMIC DNA]</scope>
    <source>
        <strain evidence="3 4">Sa2BVA3</strain>
    </source>
</reference>
<evidence type="ECO:0008006" key="5">
    <source>
        <dbReference type="Google" id="ProtNLM"/>
    </source>
</evidence>
<feature type="region of interest" description="Disordered" evidence="2">
    <location>
        <begin position="107"/>
        <end position="134"/>
    </location>
</feature>
<accession>A0ABR8UFC0</accession>
<dbReference type="RefSeq" id="WP_191727973.1">
    <property type="nucleotide sequence ID" value="NZ_JACSQJ010000001.1"/>
</dbReference>
<evidence type="ECO:0000256" key="1">
    <source>
        <dbReference type="SAM" id="Coils"/>
    </source>
</evidence>
<keyword evidence="1" id="KW-0175">Coiled coil</keyword>
<evidence type="ECO:0000313" key="3">
    <source>
        <dbReference type="EMBL" id="MBD7986712.1"/>
    </source>
</evidence>
<sequence>MSVNPNSPYGPLPHQRPAPPPPPVETLAEATADEANRTVEAMDARASEQFRTDVEALPAGHRQELLNGLASKLDAQNLTKMHDAFGAQAVGDAVELRGSAAVRSEYRDLTGGEAGPGLPGDPDLPGRNQVEASQIQRAQQDFESKGIGNGGLPAPYLLGTLAADHRTEPAYLGELVRLADEAGALDGAMGVNASLYSRGPDGQYTLAGADADRARDGLALAVGVAVERGVLSEGQLRHRAADEGLAGWADVAGRLGIANVGRTDATRTVAEELQSLQDAHDEAKSEADKLDEELNTFLLRAGPLTDGQQAKFIEAFRTADDHAAVYAAEAEAGQALADHVTENRDALLEAAVRDPAIASQVVDTLGRLADSGHGELALDLLGEIQGVPDSALGEAFAAHADTLQGELFERISSAAAVEIVARHDGDLQAAIADLKEAYQPFKDVKGLFDGVKGGIGSFREGIEMMDAVAAGDFDVLKKLGDGFADSSPFSRAMSGVGVVLGAVKAGQSGQSGDYLEAVQGFASAGESGLNLLAGATKHLADAGRLAQHGDDAIRFATFASRLAPGLGVLASATSAAINVQKAAEDGNVGYALAAVGDVFGVLGSAVALVPGAGTAAGAIVSGIGAVISAIGGFIGDSIDKHQTREELRSYLKSTGMDADTVELMLGSGEAQNNVAAELGVSGTQWQQMLADDPGLAYAPYIFKEVADAYGLRGEQAVELFAKLRDDHPDAMLELMKEFGEKPMAGVDYGPLVRDFLESEFPAAHGYGRDLEVSDTRPDGTPKSDAEQAEDDYAGIREGTLSEIHGKAEALLEANDSHEYRLRVLELLYADNRSDAVLELGIMYGVHPDELR</sequence>
<keyword evidence="4" id="KW-1185">Reference proteome</keyword>
<feature type="compositionally biased region" description="Pro residues" evidence="2">
    <location>
        <begin position="8"/>
        <end position="24"/>
    </location>
</feature>
<comment type="caution">
    <text evidence="3">The sequence shown here is derived from an EMBL/GenBank/DDBJ whole genome shotgun (WGS) entry which is preliminary data.</text>
</comment>
<dbReference type="EMBL" id="JACSQJ010000001">
    <property type="protein sequence ID" value="MBD7986712.1"/>
    <property type="molecule type" value="Genomic_DNA"/>
</dbReference>
<gene>
    <name evidence="3" type="ORF">H9645_01545</name>
</gene>